<gene>
    <name evidence="2" type="ORF">SAMN06297251_10313</name>
</gene>
<evidence type="ECO:0000313" key="3">
    <source>
        <dbReference type="Proteomes" id="UP000192656"/>
    </source>
</evidence>
<protein>
    <submittedName>
        <fullName evidence="2">Uncharacterized protein</fullName>
    </submittedName>
</protein>
<dbReference type="EMBL" id="FWXR01000003">
    <property type="protein sequence ID" value="SMC50246.1"/>
    <property type="molecule type" value="Genomic_DNA"/>
</dbReference>
<name>A0A1W1ZPC5_9HYPH</name>
<accession>A0A1W1ZPC5</accession>
<feature type="transmembrane region" description="Helical" evidence="1">
    <location>
        <begin position="51"/>
        <end position="68"/>
    </location>
</feature>
<evidence type="ECO:0000313" key="2">
    <source>
        <dbReference type="EMBL" id="SMC50246.1"/>
    </source>
</evidence>
<keyword evidence="1" id="KW-0472">Membrane</keyword>
<proteinExistence type="predicted"/>
<reference evidence="2 3" key="1">
    <citation type="submission" date="2017-04" db="EMBL/GenBank/DDBJ databases">
        <authorList>
            <person name="Afonso C.L."/>
            <person name="Miller P.J."/>
            <person name="Scott M.A."/>
            <person name="Spackman E."/>
            <person name="Goraichik I."/>
            <person name="Dimitrov K.M."/>
            <person name="Suarez D.L."/>
            <person name="Swayne D.E."/>
        </authorList>
    </citation>
    <scope>NUCLEOTIDE SEQUENCE [LARGE SCALE GENOMIC DNA]</scope>
    <source>
        <strain evidence="2 3">CGMCC 1.10972</strain>
    </source>
</reference>
<sequence>MRWRASVAISHLLLSPKRNSLQEVSVAATEILNCGINRQALIGIRTMKKIIIASVAALAVASFAGCMGKGKGKGKEPVAAPAPVYEETYVTKG</sequence>
<keyword evidence="1" id="KW-1133">Transmembrane helix</keyword>
<organism evidence="2 3">
    <name type="scientific">Fulvimarina manganoxydans</name>
    <dbReference type="NCBI Taxonomy" id="937218"/>
    <lineage>
        <taxon>Bacteria</taxon>
        <taxon>Pseudomonadati</taxon>
        <taxon>Pseudomonadota</taxon>
        <taxon>Alphaproteobacteria</taxon>
        <taxon>Hyphomicrobiales</taxon>
        <taxon>Aurantimonadaceae</taxon>
        <taxon>Fulvimarina</taxon>
    </lineage>
</organism>
<dbReference type="Proteomes" id="UP000192656">
    <property type="component" value="Unassembled WGS sequence"/>
</dbReference>
<evidence type="ECO:0000256" key="1">
    <source>
        <dbReference type="SAM" id="Phobius"/>
    </source>
</evidence>
<keyword evidence="3" id="KW-1185">Reference proteome</keyword>
<keyword evidence="1" id="KW-0812">Transmembrane</keyword>
<dbReference type="AlphaFoldDB" id="A0A1W1ZPC5"/>